<feature type="domain" description="LUD" evidence="1">
    <location>
        <begin position="110"/>
        <end position="172"/>
    </location>
</feature>
<gene>
    <name evidence="2" type="ORF">Airi01_042710</name>
</gene>
<accession>A0A9W6RI69</accession>
<protein>
    <recommendedName>
        <fullName evidence="1">LUD domain-containing protein</fullName>
    </recommendedName>
</protein>
<dbReference type="Gene3D" id="3.40.50.10420">
    <property type="entry name" value="NagB/RpiA/CoA transferase-like"/>
    <property type="match status" value="1"/>
</dbReference>
<organism evidence="2 3">
    <name type="scientific">Actinoallomurus iriomotensis</name>
    <dbReference type="NCBI Taxonomy" id="478107"/>
    <lineage>
        <taxon>Bacteria</taxon>
        <taxon>Bacillati</taxon>
        <taxon>Actinomycetota</taxon>
        <taxon>Actinomycetes</taxon>
        <taxon>Streptosporangiales</taxon>
        <taxon>Thermomonosporaceae</taxon>
        <taxon>Actinoallomurus</taxon>
    </lineage>
</organism>
<dbReference type="InterPro" id="IPR024185">
    <property type="entry name" value="FTHF_cligase-like_sf"/>
</dbReference>
<dbReference type="PANTHER" id="PTHR43682:SF1">
    <property type="entry name" value="LACTATE UTILIZATION PROTEIN C"/>
    <property type="match status" value="1"/>
</dbReference>
<dbReference type="InterPro" id="IPR003741">
    <property type="entry name" value="LUD_dom"/>
</dbReference>
<sequence length="196" mass="20883">MTAREEILGRVRGAFPGGDGGGVTVPRGYRRRAPVPRGDVIALFGERLADRRAAVRHVALDELAVAMAAMLWAREAKRVAVPADLPRAWLPGLDGVRPLTDDPPLDPAALAEADGVVTGCALAIAETGTVVLDGGRAQGRRELTLVPRHHLCVVHADQIVHTVPEAVGRLDPYLPLSWISGPSAGRTLEILVVEDW</sequence>
<dbReference type="Pfam" id="PF02589">
    <property type="entry name" value="LUD_dom"/>
    <property type="match status" value="1"/>
</dbReference>
<dbReference type="InterPro" id="IPR037171">
    <property type="entry name" value="NagB/RpiA_transferase-like"/>
</dbReference>
<evidence type="ECO:0000259" key="1">
    <source>
        <dbReference type="Pfam" id="PF02589"/>
    </source>
</evidence>
<dbReference type="PANTHER" id="PTHR43682">
    <property type="entry name" value="LACTATE UTILIZATION PROTEIN C"/>
    <property type="match status" value="1"/>
</dbReference>
<reference evidence="2" key="1">
    <citation type="submission" date="2023-03" db="EMBL/GenBank/DDBJ databases">
        <title>Actinoallomurus iriomotensis NBRC 103681.</title>
        <authorList>
            <person name="Ichikawa N."/>
            <person name="Sato H."/>
            <person name="Tonouchi N."/>
        </authorList>
    </citation>
    <scope>NUCLEOTIDE SEQUENCE</scope>
    <source>
        <strain evidence="2">NBRC 103681</strain>
    </source>
</reference>
<dbReference type="Proteomes" id="UP001165135">
    <property type="component" value="Unassembled WGS sequence"/>
</dbReference>
<proteinExistence type="predicted"/>
<comment type="caution">
    <text evidence="2">The sequence shown here is derived from an EMBL/GenBank/DDBJ whole genome shotgun (WGS) entry which is preliminary data.</text>
</comment>
<evidence type="ECO:0000313" key="2">
    <source>
        <dbReference type="EMBL" id="GLY76004.1"/>
    </source>
</evidence>
<dbReference type="RefSeq" id="WP_285623747.1">
    <property type="nucleotide sequence ID" value="NZ_BSTJ01000005.1"/>
</dbReference>
<name>A0A9W6RI69_9ACTN</name>
<dbReference type="SUPFAM" id="SSF100950">
    <property type="entry name" value="NagB/RpiA/CoA transferase-like"/>
    <property type="match status" value="1"/>
</dbReference>
<dbReference type="EMBL" id="BSTJ01000005">
    <property type="protein sequence ID" value="GLY76004.1"/>
    <property type="molecule type" value="Genomic_DNA"/>
</dbReference>
<evidence type="ECO:0000313" key="3">
    <source>
        <dbReference type="Proteomes" id="UP001165135"/>
    </source>
</evidence>
<dbReference type="AlphaFoldDB" id="A0A9W6RI69"/>